<dbReference type="PANTHER" id="PTHR43037:SF5">
    <property type="entry name" value="FERULOYL ESTERASE"/>
    <property type="match status" value="1"/>
</dbReference>
<evidence type="ECO:0000256" key="1">
    <source>
        <dbReference type="ARBA" id="ARBA00022729"/>
    </source>
</evidence>
<reference evidence="4" key="4">
    <citation type="journal article" date="2019" name="Int. J. Syst. Evol. Microbiol.">
        <title>Streptococcus chenjunshii sp. nov. isolated from feces of Tibetan antelopes.</title>
        <authorList>
            <person name="Tian Z."/>
            <person name="Lu S."/>
            <person name="Jin D."/>
            <person name="Yang J."/>
            <person name="Pu J."/>
            <person name="Lai X.H."/>
            <person name="Bai X.N."/>
            <person name="Wu X.M."/>
            <person name="Li J."/>
            <person name="Wang S."/>
            <person name="Xu J."/>
        </authorList>
    </citation>
    <scope>NUCLEOTIDE SEQUENCE</scope>
    <source>
        <strain evidence="4">Z15</strain>
    </source>
</reference>
<dbReference type="AlphaFoldDB" id="A0A372KQN0"/>
<dbReference type="InterPro" id="IPR041172">
    <property type="entry name" value="EstA_Ig-like_N"/>
</dbReference>
<name>A0A372KQN0_9STRE</name>
<dbReference type="InterPro" id="IPR000801">
    <property type="entry name" value="Esterase-like"/>
</dbReference>
<reference evidence="5 9" key="1">
    <citation type="submission" date="2018-08" db="EMBL/GenBank/DDBJ databases">
        <title>Draft genome of Streptococcus sp .nov. Z2.</title>
        <authorList>
            <person name="Tian Z."/>
        </authorList>
    </citation>
    <scope>NUCLEOTIDE SEQUENCE [LARGE SCALE GENOMIC DNA]</scope>
    <source>
        <strain evidence="5 9">Z2</strain>
    </source>
</reference>
<evidence type="ECO:0000313" key="9">
    <source>
        <dbReference type="Proteomes" id="UP000264056"/>
    </source>
</evidence>
<reference evidence="6 8" key="2">
    <citation type="submission" date="2018-08" db="EMBL/GenBank/DDBJ databases">
        <title>Draft genome of Streptococcus sp. nov. Z1.</title>
        <authorList>
            <person name="Tian Z."/>
        </authorList>
    </citation>
    <scope>NUCLEOTIDE SEQUENCE [LARGE SCALE GENOMIC DNA]</scope>
    <source>
        <strain evidence="6">Z1</strain>
        <strain evidence="8">Z1(2018)</strain>
    </source>
</reference>
<dbReference type="Proteomes" id="UP000262901">
    <property type="component" value="Unassembled WGS sequence"/>
</dbReference>
<gene>
    <name evidence="4" type="ORF">DDV21_006575</name>
    <name evidence="5" type="ORF">DDV22_01965</name>
    <name evidence="6" type="ORF">DDV23_00025</name>
</gene>
<dbReference type="SUPFAM" id="SSF53474">
    <property type="entry name" value="alpha/beta-Hydrolases"/>
    <property type="match status" value="1"/>
</dbReference>
<dbReference type="Pfam" id="PF00756">
    <property type="entry name" value="Esterase"/>
    <property type="match status" value="1"/>
</dbReference>
<dbReference type="EMBL" id="QVQY01000003">
    <property type="protein sequence ID" value="RFU51637.1"/>
    <property type="molecule type" value="Genomic_DNA"/>
</dbReference>
<keyword evidence="9" id="KW-1185">Reference proteome</keyword>
<accession>A0A346NCM5</accession>
<reference evidence="7" key="3">
    <citation type="submission" date="2018-08" db="EMBL/GenBank/DDBJ databases">
        <title>Streptococcus chenjunshii sp. nov., isolated from stools sample of the Tibetan antelope in the Qinghai-Tibet plateau, China.</title>
        <authorList>
            <person name="Tian Z."/>
        </authorList>
    </citation>
    <scope>NUCLEOTIDE SEQUENCE [LARGE SCALE GENOMIC DNA]</scope>
    <source>
        <strain evidence="7">Z15</strain>
    </source>
</reference>
<dbReference type="EMBL" id="CP031733">
    <property type="protein sequence ID" value="AXQ78770.1"/>
    <property type="molecule type" value="Genomic_DNA"/>
</dbReference>
<evidence type="ECO:0000313" key="4">
    <source>
        <dbReference type="EMBL" id="AXQ78770.1"/>
    </source>
</evidence>
<dbReference type="KEGG" id="schj:DDV21_006575"/>
<dbReference type="PANTHER" id="PTHR43037">
    <property type="entry name" value="UNNAMED PRODUCT-RELATED"/>
    <property type="match status" value="1"/>
</dbReference>
<evidence type="ECO:0000256" key="2">
    <source>
        <dbReference type="ARBA" id="ARBA00022801"/>
    </source>
</evidence>
<feature type="domain" description="Esterase Ig-like N-terminal" evidence="3">
    <location>
        <begin position="40"/>
        <end position="150"/>
    </location>
</feature>
<organism evidence="6 8">
    <name type="scientific">Streptococcus chenjunshii</name>
    <dbReference type="NCBI Taxonomy" id="2173853"/>
    <lineage>
        <taxon>Bacteria</taxon>
        <taxon>Bacillati</taxon>
        <taxon>Bacillota</taxon>
        <taxon>Bacilli</taxon>
        <taxon>Lactobacillales</taxon>
        <taxon>Streptococcaceae</taxon>
        <taxon>Streptococcus</taxon>
    </lineage>
</organism>
<protein>
    <submittedName>
        <fullName evidence="6">Lipase</fullName>
    </submittedName>
</protein>
<dbReference type="Proteomes" id="UP000246115">
    <property type="component" value="Chromosome"/>
</dbReference>
<evidence type="ECO:0000313" key="6">
    <source>
        <dbReference type="EMBL" id="RFU53958.1"/>
    </source>
</evidence>
<dbReference type="Gene3D" id="3.40.50.1820">
    <property type="entry name" value="alpha/beta hydrolase"/>
    <property type="match status" value="1"/>
</dbReference>
<dbReference type="InterPro" id="IPR050955">
    <property type="entry name" value="Plant_Biomass_Hydrol_Est"/>
</dbReference>
<dbReference type="GO" id="GO:0016787">
    <property type="term" value="F:hydrolase activity"/>
    <property type="evidence" value="ECO:0007669"/>
    <property type="project" value="UniProtKB-KW"/>
</dbReference>
<dbReference type="RefSeq" id="WP_116877054.1">
    <property type="nucleotide sequence ID" value="NZ_CP031733.1"/>
</dbReference>
<evidence type="ECO:0000259" key="3">
    <source>
        <dbReference type="Pfam" id="PF18435"/>
    </source>
</evidence>
<dbReference type="Gene3D" id="2.60.40.2180">
    <property type="match status" value="1"/>
</dbReference>
<dbReference type="OrthoDB" id="9764953at2"/>
<evidence type="ECO:0000313" key="7">
    <source>
        <dbReference type="Proteomes" id="UP000246115"/>
    </source>
</evidence>
<proteinExistence type="predicted"/>
<keyword evidence="2" id="KW-0378">Hydrolase</keyword>
<dbReference type="InterPro" id="IPR029058">
    <property type="entry name" value="AB_hydrolase_fold"/>
</dbReference>
<evidence type="ECO:0000313" key="8">
    <source>
        <dbReference type="Proteomes" id="UP000262901"/>
    </source>
</evidence>
<evidence type="ECO:0000313" key="5">
    <source>
        <dbReference type="EMBL" id="RFU51637.1"/>
    </source>
</evidence>
<accession>A0A372KQN0</accession>
<keyword evidence="1" id="KW-0732">Signal</keyword>
<sequence>MKRLSVIAALSLLFLSIGLIGSRVSAKDLAVDVAKVNIGVKGYEFGPAVPKIIVELDNEVSSVAKDDLKVTTAGVDRKIKNVYLSNKNGKKIKNGNSKYVTIEMPVSFDTENNAGEASPFTYNLDIFQNQWSSEYKVTIKGLQVSADDQTATLSTETDAINNRIAQEAAVFKNRGTFSGTYTNPMTDEEEELTLNYAAYEPKDLSQGKKNPLIIWLHGQGEGGEDPDIALLGNEVVALAREDIQNHFTAGKQTGAYVLVVQAPTYWMDEGDGTNGAGAGVSRYTEILMDTIKDYVAQNTDVDTDRIYLSGCSNGGYMTLNLAIHNPDYFAALAPLATAYSYYDYEREADGSYTRVPSEESLSGTAMVPTENVYFDDEKAAALKDIPIWFVHSANDTIVDPEAFSLPIYKTLLDSGADNKWFSYYKTVEGSDMKDTEYAGHWSWVYFFNDQVTGVQDAKAVKKADDLSGFKANNKSNGGSATVEVDGKDYDNIFDWLNAQSK</sequence>
<dbReference type="Proteomes" id="UP000264056">
    <property type="component" value="Unassembled WGS sequence"/>
</dbReference>
<dbReference type="Pfam" id="PF18435">
    <property type="entry name" value="EstA_Ig_like"/>
    <property type="match status" value="1"/>
</dbReference>
<dbReference type="EMBL" id="QVQZ01000001">
    <property type="protein sequence ID" value="RFU53958.1"/>
    <property type="molecule type" value="Genomic_DNA"/>
</dbReference>